<dbReference type="AlphaFoldDB" id="A0A1R3JU55"/>
<evidence type="ECO:0000313" key="1">
    <source>
        <dbReference type="EMBL" id="OMO98375.1"/>
    </source>
</evidence>
<protein>
    <submittedName>
        <fullName evidence="1">2-on-2 hemoglobin</fullName>
    </submittedName>
</protein>
<keyword evidence="2" id="KW-1185">Reference proteome</keyword>
<organism evidence="1 2">
    <name type="scientific">Corchorus olitorius</name>
    <dbReference type="NCBI Taxonomy" id="93759"/>
    <lineage>
        <taxon>Eukaryota</taxon>
        <taxon>Viridiplantae</taxon>
        <taxon>Streptophyta</taxon>
        <taxon>Embryophyta</taxon>
        <taxon>Tracheophyta</taxon>
        <taxon>Spermatophyta</taxon>
        <taxon>Magnoliopsida</taxon>
        <taxon>eudicotyledons</taxon>
        <taxon>Gunneridae</taxon>
        <taxon>Pentapetalae</taxon>
        <taxon>rosids</taxon>
        <taxon>malvids</taxon>
        <taxon>Malvales</taxon>
        <taxon>Malvaceae</taxon>
        <taxon>Grewioideae</taxon>
        <taxon>Apeibeae</taxon>
        <taxon>Corchorus</taxon>
    </lineage>
</organism>
<proteinExistence type="predicted"/>
<accession>A0A1R3JU55</accession>
<evidence type="ECO:0000313" key="2">
    <source>
        <dbReference type="Proteomes" id="UP000187203"/>
    </source>
</evidence>
<reference evidence="2" key="1">
    <citation type="submission" date="2013-09" db="EMBL/GenBank/DDBJ databases">
        <title>Corchorus olitorius genome sequencing.</title>
        <authorList>
            <person name="Alam M."/>
            <person name="Haque M.S."/>
            <person name="Islam M.S."/>
            <person name="Emdad E.M."/>
            <person name="Islam M.M."/>
            <person name="Ahmed B."/>
            <person name="Halim A."/>
            <person name="Hossen Q.M.M."/>
            <person name="Hossain M.Z."/>
            <person name="Ahmed R."/>
            <person name="Khan M.M."/>
            <person name="Islam R."/>
            <person name="Rashid M.M."/>
            <person name="Khan S.A."/>
            <person name="Rahman M.S."/>
            <person name="Alam M."/>
            <person name="Yahiya A.S."/>
            <person name="Khan M.S."/>
            <person name="Azam M.S."/>
            <person name="Haque T."/>
            <person name="Lashkar M.Z.H."/>
            <person name="Akhand A.I."/>
            <person name="Morshed G."/>
            <person name="Roy S."/>
            <person name="Uddin K.S."/>
            <person name="Rabeya T."/>
            <person name="Hossain A.S."/>
            <person name="Chowdhury A."/>
            <person name="Snigdha A.R."/>
            <person name="Mortoza M.S."/>
            <person name="Matin S.A."/>
            <person name="Hoque S.M.E."/>
            <person name="Islam M.K."/>
            <person name="Roy D.K."/>
            <person name="Haider R."/>
            <person name="Moosa M.M."/>
            <person name="Elias S.M."/>
            <person name="Hasan A.M."/>
            <person name="Jahan S."/>
            <person name="Shafiuddin M."/>
            <person name="Mahmood N."/>
            <person name="Shommy N.S."/>
        </authorList>
    </citation>
    <scope>NUCLEOTIDE SEQUENCE [LARGE SCALE GENOMIC DNA]</scope>
    <source>
        <strain evidence="2">cv. O-4</strain>
    </source>
</reference>
<comment type="caution">
    <text evidence="1">The sequence shown here is derived from an EMBL/GenBank/DDBJ whole genome shotgun (WGS) entry which is preliminary data.</text>
</comment>
<gene>
    <name evidence="1" type="ORF">COLO4_13968</name>
</gene>
<name>A0A1R3JU55_9ROSI</name>
<dbReference type="Proteomes" id="UP000187203">
    <property type="component" value="Unassembled WGS sequence"/>
</dbReference>
<sequence>MLECLFAMWQFVSSKRTSPDLSRSVYSDQCMKGIQGVSSEEDCKGIGFRWSSCIDWTSSCREMVPSSGKGIREHPRHWHTAFFLVAGDELKNPTSPINKQALLTFTLLWRFFLLGLIG</sequence>
<dbReference type="EMBL" id="AWUE01015342">
    <property type="protein sequence ID" value="OMO98375.1"/>
    <property type="molecule type" value="Genomic_DNA"/>
</dbReference>